<accession>A0A0C9WCR7</accession>
<protein>
    <submittedName>
        <fullName evidence="2">Uncharacterized protein</fullName>
    </submittedName>
</protein>
<organism evidence="2 3">
    <name type="scientific">Hydnomerulius pinastri MD-312</name>
    <dbReference type="NCBI Taxonomy" id="994086"/>
    <lineage>
        <taxon>Eukaryota</taxon>
        <taxon>Fungi</taxon>
        <taxon>Dikarya</taxon>
        <taxon>Basidiomycota</taxon>
        <taxon>Agaricomycotina</taxon>
        <taxon>Agaricomycetes</taxon>
        <taxon>Agaricomycetidae</taxon>
        <taxon>Boletales</taxon>
        <taxon>Boletales incertae sedis</taxon>
        <taxon>Leucogyrophana</taxon>
    </lineage>
</organism>
<evidence type="ECO:0000313" key="3">
    <source>
        <dbReference type="Proteomes" id="UP000053820"/>
    </source>
</evidence>
<evidence type="ECO:0000313" key="2">
    <source>
        <dbReference type="EMBL" id="KIJ62381.1"/>
    </source>
</evidence>
<reference evidence="2 3" key="1">
    <citation type="submission" date="2014-04" db="EMBL/GenBank/DDBJ databases">
        <title>Evolutionary Origins and Diversification of the Mycorrhizal Mutualists.</title>
        <authorList>
            <consortium name="DOE Joint Genome Institute"/>
            <consortium name="Mycorrhizal Genomics Consortium"/>
            <person name="Kohler A."/>
            <person name="Kuo A."/>
            <person name="Nagy L.G."/>
            <person name="Floudas D."/>
            <person name="Copeland A."/>
            <person name="Barry K.W."/>
            <person name="Cichocki N."/>
            <person name="Veneault-Fourrey C."/>
            <person name="LaButti K."/>
            <person name="Lindquist E.A."/>
            <person name="Lipzen A."/>
            <person name="Lundell T."/>
            <person name="Morin E."/>
            <person name="Murat C."/>
            <person name="Riley R."/>
            <person name="Ohm R."/>
            <person name="Sun H."/>
            <person name="Tunlid A."/>
            <person name="Henrissat B."/>
            <person name="Grigoriev I.V."/>
            <person name="Hibbett D.S."/>
            <person name="Martin F."/>
        </authorList>
    </citation>
    <scope>NUCLEOTIDE SEQUENCE [LARGE SCALE GENOMIC DNA]</scope>
    <source>
        <strain evidence="2 3">MD-312</strain>
    </source>
</reference>
<evidence type="ECO:0000256" key="1">
    <source>
        <dbReference type="SAM" id="MobiDB-lite"/>
    </source>
</evidence>
<name>A0A0C9WCR7_9AGAM</name>
<dbReference type="HOGENOM" id="CLU_1578725_0_0_1"/>
<sequence length="169" mass="18534">MPLPSSGCGVHCGFIVRVGMIYDYDRDRSWQCQRFVSQPGDPARPLPPSPNSKSDPLCVSFEEPGAGSQSPLLATSTAVGRHMKNNPRGLSPTGSVLFSLLYHEPHALPIPCTLRGGEELNQERSIDAPSVSPQPASYRIYTSPTSLDRDHWPINVSTAIPRRRRIPAF</sequence>
<keyword evidence="3" id="KW-1185">Reference proteome</keyword>
<feature type="region of interest" description="Disordered" evidence="1">
    <location>
        <begin position="36"/>
        <end position="58"/>
    </location>
</feature>
<dbReference type="AlphaFoldDB" id="A0A0C9WCR7"/>
<dbReference type="Proteomes" id="UP000053820">
    <property type="component" value="Unassembled WGS sequence"/>
</dbReference>
<proteinExistence type="predicted"/>
<gene>
    <name evidence="2" type="ORF">HYDPIDRAFT_114465</name>
</gene>
<dbReference type="EMBL" id="KN839855">
    <property type="protein sequence ID" value="KIJ62381.1"/>
    <property type="molecule type" value="Genomic_DNA"/>
</dbReference>